<feature type="region of interest" description="Disordered" evidence="1">
    <location>
        <begin position="1"/>
        <end position="66"/>
    </location>
</feature>
<evidence type="ECO:0000256" key="1">
    <source>
        <dbReference type="SAM" id="MobiDB-lite"/>
    </source>
</evidence>
<protein>
    <submittedName>
        <fullName evidence="2">Uncharacterized protein</fullName>
    </submittedName>
</protein>
<feature type="non-terminal residue" evidence="2">
    <location>
        <position position="1"/>
    </location>
</feature>
<gene>
    <name evidence="2" type="ORF">AVDCRST_MAG32-2437</name>
</gene>
<feature type="non-terminal residue" evidence="2">
    <location>
        <position position="66"/>
    </location>
</feature>
<accession>A0A6J4NQJ9</accession>
<proteinExistence type="predicted"/>
<organism evidence="2">
    <name type="scientific">uncultured Nocardioides sp</name>
    <dbReference type="NCBI Taxonomy" id="198441"/>
    <lineage>
        <taxon>Bacteria</taxon>
        <taxon>Bacillati</taxon>
        <taxon>Actinomycetota</taxon>
        <taxon>Actinomycetes</taxon>
        <taxon>Propionibacteriales</taxon>
        <taxon>Nocardioidaceae</taxon>
        <taxon>Nocardioides</taxon>
        <taxon>environmental samples</taxon>
    </lineage>
</organism>
<dbReference type="AlphaFoldDB" id="A0A6J4NQJ9"/>
<name>A0A6J4NQJ9_9ACTN</name>
<feature type="compositionally biased region" description="Basic residues" evidence="1">
    <location>
        <begin position="7"/>
        <end position="38"/>
    </location>
</feature>
<reference evidence="2" key="1">
    <citation type="submission" date="2020-02" db="EMBL/GenBank/DDBJ databases">
        <authorList>
            <person name="Meier V. D."/>
        </authorList>
    </citation>
    <scope>NUCLEOTIDE SEQUENCE</scope>
    <source>
        <strain evidence="2">AVDCRST_MAG32</strain>
    </source>
</reference>
<dbReference type="EMBL" id="CADCUM010000098">
    <property type="protein sequence ID" value="CAA9394240.1"/>
    <property type="molecule type" value="Genomic_DNA"/>
</dbReference>
<sequence length="66" mass="7693">ESGPRPQQRRRAGINGRARRSLVGRPDRHLRLRHRLRAGLRQQAQPAEGLRRRRSGRRTGADPVRR</sequence>
<evidence type="ECO:0000313" key="2">
    <source>
        <dbReference type="EMBL" id="CAA9394240.1"/>
    </source>
</evidence>